<keyword evidence="8 11" id="KW-1015">Disulfide bond</keyword>
<dbReference type="PRINTS" id="PR00129">
    <property type="entry name" value="CUTINASE"/>
</dbReference>
<keyword evidence="5 12" id="KW-0964">Secreted</keyword>
<evidence type="ECO:0000256" key="2">
    <source>
        <dbReference type="ARBA" id="ARBA00007534"/>
    </source>
</evidence>
<feature type="chain" id="PRO_5018814607" description="Cutinase" evidence="12">
    <location>
        <begin position="21"/>
        <end position="223"/>
    </location>
</feature>
<evidence type="ECO:0000313" key="13">
    <source>
        <dbReference type="EMBL" id="ROW06839.1"/>
    </source>
</evidence>
<evidence type="ECO:0000256" key="9">
    <source>
        <dbReference type="ARBA" id="ARBA00034045"/>
    </source>
</evidence>
<evidence type="ECO:0000256" key="4">
    <source>
        <dbReference type="ARBA" id="ARBA00022487"/>
    </source>
</evidence>
<dbReference type="GO" id="GO:0050525">
    <property type="term" value="F:cutinase activity"/>
    <property type="evidence" value="ECO:0007669"/>
    <property type="project" value="UniProtKB-UniRule"/>
</dbReference>
<dbReference type="GO" id="GO:0016052">
    <property type="term" value="P:carbohydrate catabolic process"/>
    <property type="evidence" value="ECO:0007669"/>
    <property type="project" value="TreeGrafter"/>
</dbReference>
<evidence type="ECO:0000256" key="6">
    <source>
        <dbReference type="ARBA" id="ARBA00022729"/>
    </source>
</evidence>
<feature type="disulfide bond" evidence="11">
    <location>
        <begin position="50"/>
        <end position="127"/>
    </location>
</feature>
<dbReference type="PROSITE" id="PS00155">
    <property type="entry name" value="CUTINASE_1"/>
    <property type="match status" value="1"/>
</dbReference>
<evidence type="ECO:0000256" key="10">
    <source>
        <dbReference type="PIRSR" id="PIRSR611150-1"/>
    </source>
</evidence>
<proteinExistence type="inferred from homology"/>
<feature type="active site" evidence="10">
    <location>
        <position position="190"/>
    </location>
</feature>
<keyword evidence="4 12" id="KW-0719">Serine esterase</keyword>
<comment type="caution">
    <text evidence="13">The sequence shown here is derived from an EMBL/GenBank/DDBJ whole genome shotgun (WGS) entry which is preliminary data.</text>
</comment>
<dbReference type="Gene3D" id="3.40.50.1820">
    <property type="entry name" value="alpha/beta hydrolase"/>
    <property type="match status" value="1"/>
</dbReference>
<keyword evidence="14" id="KW-1185">Reference proteome</keyword>
<dbReference type="EMBL" id="LKEA01000009">
    <property type="protein sequence ID" value="ROW06839.1"/>
    <property type="molecule type" value="Genomic_DNA"/>
</dbReference>
<dbReference type="Proteomes" id="UP000283895">
    <property type="component" value="Unassembled WGS sequence"/>
</dbReference>
<evidence type="ECO:0000256" key="3">
    <source>
        <dbReference type="ARBA" id="ARBA00013095"/>
    </source>
</evidence>
<sequence length="223" mass="23051">MKSVASFVPLLLSVLGTAVAAPAGNAAVQTLARRNYTEIYSDQLVDGTPCRDVTVIYARGTGQEGNIGEPTDVGPLFLNDLGVLVGSGNLAAQGVNYSADVTGFELGGDATGSALMAELATQAYTQCPDTQLVLSGYSQGGQLVHNAAKKLSSDVTDFVAAVLIFGDPDNGEAVGDIPSDKVHVICHALDGICLHLGLITLEHLNYQDDAPAAAEWVATELGY</sequence>
<organism evidence="13 14">
    <name type="scientific">Cytospora schulzeri</name>
    <dbReference type="NCBI Taxonomy" id="448051"/>
    <lineage>
        <taxon>Eukaryota</taxon>
        <taxon>Fungi</taxon>
        <taxon>Dikarya</taxon>
        <taxon>Ascomycota</taxon>
        <taxon>Pezizomycotina</taxon>
        <taxon>Sordariomycetes</taxon>
        <taxon>Sordariomycetidae</taxon>
        <taxon>Diaporthales</taxon>
        <taxon>Cytosporaceae</taxon>
        <taxon>Cytospora</taxon>
    </lineage>
</organism>
<dbReference type="InterPro" id="IPR011150">
    <property type="entry name" value="Cutinase_monf"/>
</dbReference>
<comment type="catalytic activity">
    <reaction evidence="9 12">
        <text>cutin + H2O = cutin monomers.</text>
        <dbReference type="EC" id="3.1.1.74"/>
    </reaction>
</comment>
<dbReference type="EC" id="3.1.1.74" evidence="3 12"/>
<evidence type="ECO:0000256" key="5">
    <source>
        <dbReference type="ARBA" id="ARBA00022525"/>
    </source>
</evidence>
<comment type="function">
    <text evidence="12">Catalyzes the hydrolysis of complex carboxylic polyesters found in the cell wall of plants. Degrades cutin, a macromolecule that forms the structure of the plant cuticle.</text>
</comment>
<feature type="signal peptide" evidence="12">
    <location>
        <begin position="1"/>
        <end position="20"/>
    </location>
</feature>
<dbReference type="InterPro" id="IPR029058">
    <property type="entry name" value="AB_hydrolase_fold"/>
</dbReference>
<dbReference type="InterPro" id="IPR000675">
    <property type="entry name" value="Cutinase/axe"/>
</dbReference>
<evidence type="ECO:0000256" key="11">
    <source>
        <dbReference type="PIRSR" id="PIRSR611150-2"/>
    </source>
</evidence>
<gene>
    <name evidence="13" type="ORF">VMCG_04212</name>
</gene>
<protein>
    <recommendedName>
        <fullName evidence="3 12">Cutinase</fullName>
        <ecNumber evidence="3 12">3.1.1.74</ecNumber>
    </recommendedName>
</protein>
<dbReference type="SMART" id="SM01110">
    <property type="entry name" value="Cutinase"/>
    <property type="match status" value="1"/>
</dbReference>
<dbReference type="STRING" id="356882.A0A423WU11"/>
<dbReference type="GO" id="GO:0005576">
    <property type="term" value="C:extracellular region"/>
    <property type="evidence" value="ECO:0007669"/>
    <property type="project" value="UniProtKB-SubCell"/>
</dbReference>
<evidence type="ECO:0000313" key="14">
    <source>
        <dbReference type="Proteomes" id="UP000283895"/>
    </source>
</evidence>
<dbReference type="PANTHER" id="PTHR48250">
    <property type="entry name" value="CUTINASE 2-RELATED"/>
    <property type="match status" value="1"/>
</dbReference>
<evidence type="ECO:0000256" key="8">
    <source>
        <dbReference type="ARBA" id="ARBA00023157"/>
    </source>
</evidence>
<dbReference type="InterPro" id="IPR043580">
    <property type="entry name" value="CUTINASE_1"/>
</dbReference>
<feature type="disulfide bond" evidence="11">
    <location>
        <begin position="186"/>
        <end position="193"/>
    </location>
</feature>
<keyword evidence="6 12" id="KW-0732">Signal</keyword>
<evidence type="ECO:0000256" key="12">
    <source>
        <dbReference type="RuleBase" id="RU361263"/>
    </source>
</evidence>
<feature type="active site" description="Proton donor/acceptor" evidence="10">
    <location>
        <position position="203"/>
    </location>
</feature>
<dbReference type="SUPFAM" id="SSF53474">
    <property type="entry name" value="alpha/beta-Hydrolases"/>
    <property type="match status" value="1"/>
</dbReference>
<dbReference type="OrthoDB" id="2975078at2759"/>
<reference evidence="13 14" key="1">
    <citation type="submission" date="2015-09" db="EMBL/GenBank/DDBJ databases">
        <title>Host preference determinants of Valsa canker pathogens revealed by comparative genomics.</title>
        <authorList>
            <person name="Yin Z."/>
            <person name="Huang L."/>
        </authorList>
    </citation>
    <scope>NUCLEOTIDE SEQUENCE [LARGE SCALE GENOMIC DNA]</scope>
    <source>
        <strain evidence="13 14">03-1</strain>
    </source>
</reference>
<comment type="similarity">
    <text evidence="2 12">Belongs to the cutinase family.</text>
</comment>
<evidence type="ECO:0000256" key="1">
    <source>
        <dbReference type="ARBA" id="ARBA00004613"/>
    </source>
</evidence>
<dbReference type="PANTHER" id="PTHR48250:SF2">
    <property type="entry name" value="CUTINASE"/>
    <property type="match status" value="1"/>
</dbReference>
<dbReference type="AlphaFoldDB" id="A0A423WU11"/>
<comment type="subcellular location">
    <subcellularLocation>
        <location evidence="1 12">Secreted</location>
    </subcellularLocation>
</comment>
<feature type="active site" description="Nucleophile" evidence="10">
    <location>
        <position position="138"/>
    </location>
</feature>
<accession>A0A423WU11</accession>
<evidence type="ECO:0000256" key="7">
    <source>
        <dbReference type="ARBA" id="ARBA00022801"/>
    </source>
</evidence>
<keyword evidence="7 12" id="KW-0378">Hydrolase</keyword>
<dbReference type="Pfam" id="PF01083">
    <property type="entry name" value="Cutinase"/>
    <property type="match status" value="1"/>
</dbReference>
<name>A0A423WU11_9PEZI</name>